<gene>
    <name evidence="2" type="ORF">D5F01_LYC03737</name>
</gene>
<evidence type="ECO:0000313" key="3">
    <source>
        <dbReference type="Proteomes" id="UP000424527"/>
    </source>
</evidence>
<accession>A0A6G0J0W7</accession>
<dbReference type="AlphaFoldDB" id="A0A6G0J0W7"/>
<name>A0A6G0J0W7_LARCR</name>
<protein>
    <recommendedName>
        <fullName evidence="4">Genetic suppressor element 1</fullName>
    </recommendedName>
</protein>
<proteinExistence type="predicted"/>
<dbReference type="EMBL" id="REGW02000004">
    <property type="protein sequence ID" value="KAE8297122.1"/>
    <property type="molecule type" value="Genomic_DNA"/>
</dbReference>
<comment type="caution">
    <text evidence="2">The sequence shown here is derived from an EMBL/GenBank/DDBJ whole genome shotgun (WGS) entry which is preliminary data.</text>
</comment>
<feature type="region of interest" description="Disordered" evidence="1">
    <location>
        <begin position="288"/>
        <end position="311"/>
    </location>
</feature>
<sequence length="375" mass="40611">MMVVLKSVFRNRRGHRASPSFPSCGFTPLPGVHAYQSSRYNPGVWQLPHLPHAAVAELPTGGCACPPAPYVVPLNQGTSSIHTSQLTPQEGKPPEPMECINGHEACFLCGQECRGDMRVAYAQAGVGKSRGAMYFPFINMLPCPPNAQAVRNGRVHCCPQCHFILEEIWGAYRLSLSEDLITSVSSFLIRYHATMAIEGSGPANSQTGGVSRPGSSVSVCYLCGAELCAGGEYQLHVNPPGRCGEREPFFPFLTVHPPAPHAKPVDATGLVSACNLCYHDLHTQWAQHESKGLGPSTPSTSSLSSANPQPPSSPWARQYSCEAFVCFFCRQEQRRLGRLCAVTVARLPVFLYAPRSTRTLLVDDGRRLVIGSCGM</sequence>
<evidence type="ECO:0008006" key="4">
    <source>
        <dbReference type="Google" id="ProtNLM"/>
    </source>
</evidence>
<evidence type="ECO:0000256" key="1">
    <source>
        <dbReference type="SAM" id="MobiDB-lite"/>
    </source>
</evidence>
<dbReference type="PANTHER" id="PTHR40240">
    <property type="entry name" value="PLEXUS, ISOFORM A"/>
    <property type="match status" value="1"/>
</dbReference>
<feature type="compositionally biased region" description="Low complexity" evidence="1">
    <location>
        <begin position="292"/>
        <end position="305"/>
    </location>
</feature>
<organism evidence="2 3">
    <name type="scientific">Larimichthys crocea</name>
    <name type="common">Large yellow croaker</name>
    <name type="synonym">Pseudosciaena crocea</name>
    <dbReference type="NCBI Taxonomy" id="215358"/>
    <lineage>
        <taxon>Eukaryota</taxon>
        <taxon>Metazoa</taxon>
        <taxon>Chordata</taxon>
        <taxon>Craniata</taxon>
        <taxon>Vertebrata</taxon>
        <taxon>Euteleostomi</taxon>
        <taxon>Actinopterygii</taxon>
        <taxon>Neopterygii</taxon>
        <taxon>Teleostei</taxon>
        <taxon>Neoteleostei</taxon>
        <taxon>Acanthomorphata</taxon>
        <taxon>Eupercaria</taxon>
        <taxon>Sciaenidae</taxon>
        <taxon>Larimichthys</taxon>
    </lineage>
</organism>
<dbReference type="Proteomes" id="UP000424527">
    <property type="component" value="Unassembled WGS sequence"/>
</dbReference>
<evidence type="ECO:0000313" key="2">
    <source>
        <dbReference type="EMBL" id="KAE8297122.1"/>
    </source>
</evidence>
<reference evidence="2 3" key="1">
    <citation type="submission" date="2019-07" db="EMBL/GenBank/DDBJ databases">
        <title>Chromosome genome assembly for large yellow croaker.</title>
        <authorList>
            <person name="Xiao S."/>
        </authorList>
    </citation>
    <scope>NUCLEOTIDE SEQUENCE [LARGE SCALE GENOMIC DNA]</scope>
    <source>
        <strain evidence="2">JMULYC20181020</strain>
        <tissue evidence="2">Muscle</tissue>
    </source>
</reference>
<dbReference type="PANTHER" id="PTHR40240:SF1">
    <property type="entry name" value="PLEXUS, ISOFORM A"/>
    <property type="match status" value="1"/>
</dbReference>
<keyword evidence="3" id="KW-1185">Reference proteome</keyword>